<dbReference type="InterPro" id="IPR037682">
    <property type="entry name" value="TonB_C"/>
</dbReference>
<evidence type="ECO:0000256" key="1">
    <source>
        <dbReference type="SAM" id="MobiDB-lite"/>
    </source>
</evidence>
<name>A0A6M6BH16_9BACT</name>
<evidence type="ECO:0000259" key="3">
    <source>
        <dbReference type="PROSITE" id="PS52015"/>
    </source>
</evidence>
<feature type="signal peptide" evidence="2">
    <location>
        <begin position="1"/>
        <end position="19"/>
    </location>
</feature>
<feature type="domain" description="TonB C-terminal" evidence="3">
    <location>
        <begin position="165"/>
        <end position="262"/>
    </location>
</feature>
<keyword evidence="2" id="KW-0732">Signal</keyword>
<dbReference type="PROSITE" id="PS52015">
    <property type="entry name" value="TONB_CTD"/>
    <property type="match status" value="1"/>
</dbReference>
<dbReference type="Pfam" id="PF03544">
    <property type="entry name" value="TonB_C"/>
    <property type="match status" value="1"/>
</dbReference>
<dbReference type="GO" id="GO:0055085">
    <property type="term" value="P:transmembrane transport"/>
    <property type="evidence" value="ECO:0007669"/>
    <property type="project" value="InterPro"/>
</dbReference>
<dbReference type="RefSeq" id="WP_171590424.1">
    <property type="nucleotide sequence ID" value="NZ_CP053538.1"/>
</dbReference>
<accession>A0A6M6BH16</accession>
<organism evidence="4 5">
    <name type="scientific">Hymenobacter taeanensis</name>
    <dbReference type="NCBI Taxonomy" id="2735321"/>
    <lineage>
        <taxon>Bacteria</taxon>
        <taxon>Pseudomonadati</taxon>
        <taxon>Bacteroidota</taxon>
        <taxon>Cytophagia</taxon>
        <taxon>Cytophagales</taxon>
        <taxon>Hymenobacteraceae</taxon>
        <taxon>Hymenobacter</taxon>
    </lineage>
</organism>
<dbReference type="Gene3D" id="2.20.110.10">
    <property type="entry name" value="Histone H3 K4-specific methyltransferase SET7/9 N-terminal domain"/>
    <property type="match status" value="1"/>
</dbReference>
<dbReference type="EMBL" id="CP053538">
    <property type="protein sequence ID" value="QJX46315.1"/>
    <property type="molecule type" value="Genomic_DNA"/>
</dbReference>
<keyword evidence="5" id="KW-1185">Reference proteome</keyword>
<evidence type="ECO:0000313" key="4">
    <source>
        <dbReference type="EMBL" id="QJX46315.1"/>
    </source>
</evidence>
<dbReference type="Gene3D" id="3.30.1150.10">
    <property type="match status" value="1"/>
</dbReference>
<dbReference type="AlphaFoldDB" id="A0A6M6BH16"/>
<sequence length="280" mass="31195">MKGFLRVIFWGTLGFLQLAAPALSVGQQVRSVVVTHQNPWCKEEYSVLTANNTVKQGQYQRYSGKNNLLRTSGYYSNGQKDSTWTTYYADGETIRERGAYDQDKKVGMWEFYAPEGTLVQNYDYTYQQVLFNKPVASDDCVFKLWSAEDDCRDTLQLERKPVYIGGLEALQQVVRENLRYPAQALKSHVRGTAKVAFLIDATGNVSNYQVVKKLGGGCDAEALRLAKLLPATWAPGLLEGRPVPVVCELPVAFTPPAPPKKAPVAPRNGRRKPVARSAAR</sequence>
<dbReference type="GO" id="GO:0031992">
    <property type="term" value="F:energy transducer activity"/>
    <property type="evidence" value="ECO:0007669"/>
    <property type="project" value="TreeGrafter"/>
</dbReference>
<feature type="compositionally biased region" description="Basic residues" evidence="1">
    <location>
        <begin position="268"/>
        <end position="280"/>
    </location>
</feature>
<feature type="region of interest" description="Disordered" evidence="1">
    <location>
        <begin position="256"/>
        <end position="280"/>
    </location>
</feature>
<dbReference type="PANTHER" id="PTHR33446:SF2">
    <property type="entry name" value="PROTEIN TONB"/>
    <property type="match status" value="1"/>
</dbReference>
<proteinExistence type="predicted"/>
<dbReference type="KEGG" id="hts:HMJ29_04935"/>
<dbReference type="GO" id="GO:0098797">
    <property type="term" value="C:plasma membrane protein complex"/>
    <property type="evidence" value="ECO:0007669"/>
    <property type="project" value="TreeGrafter"/>
</dbReference>
<evidence type="ECO:0000313" key="5">
    <source>
        <dbReference type="Proteomes" id="UP000501623"/>
    </source>
</evidence>
<dbReference type="InterPro" id="IPR051045">
    <property type="entry name" value="TonB-dependent_transducer"/>
</dbReference>
<dbReference type="SUPFAM" id="SSF82185">
    <property type="entry name" value="Histone H3 K4-specific methyltransferase SET7/9 N-terminal domain"/>
    <property type="match status" value="1"/>
</dbReference>
<dbReference type="SUPFAM" id="SSF74653">
    <property type="entry name" value="TolA/TonB C-terminal domain"/>
    <property type="match status" value="1"/>
</dbReference>
<dbReference type="Proteomes" id="UP000501623">
    <property type="component" value="Chromosome"/>
</dbReference>
<dbReference type="PANTHER" id="PTHR33446">
    <property type="entry name" value="PROTEIN TONB-RELATED"/>
    <property type="match status" value="1"/>
</dbReference>
<protein>
    <recommendedName>
        <fullName evidence="3">TonB C-terminal domain-containing protein</fullName>
    </recommendedName>
</protein>
<reference evidence="4 5" key="1">
    <citation type="submission" date="2020-05" db="EMBL/GenBank/DDBJ databases">
        <title>Complete genome sequence of Hymenobacter sp. TS19 in Coasted Sand Dune.</title>
        <authorList>
            <person name="Lee J.-H."/>
            <person name="Jung J.-H."/>
            <person name="Jeong S."/>
            <person name="Zhao L."/>
            <person name="Kim M.-K."/>
            <person name="Seo H.-S."/>
            <person name="Lim S."/>
        </authorList>
    </citation>
    <scope>NUCLEOTIDE SEQUENCE [LARGE SCALE GENOMIC DNA]</scope>
    <source>
        <strain evidence="4 5">TS19</strain>
    </source>
</reference>
<gene>
    <name evidence="4" type="ORF">HMJ29_04935</name>
</gene>
<evidence type="ECO:0000256" key="2">
    <source>
        <dbReference type="SAM" id="SignalP"/>
    </source>
</evidence>
<feature type="chain" id="PRO_5026788777" description="TonB C-terminal domain-containing protein" evidence="2">
    <location>
        <begin position="20"/>
        <end position="280"/>
    </location>
</feature>